<comment type="function">
    <text evidence="15">Mediates the nuclear export of cellular proteins (cargos) bearing a leucine-rich nuclear export signal (NES) and of RNAs. In the nucleus, in association with RANBP3, binds cooperatively to the NES on its target protein and to the GTPase Ran in its active GTP-bound form. Docking of this complex to the nuclear pore complex (NPC) is mediated through binding to nucleoporins. Upon transit of a nuclear export complex into the cytoplasm, disassembling of the complex and hydrolysis of Ran-GTP to Ran-GDP (induced by RANBP1 and RANGAP1, respectively) cause release of the cargo from the export receptor. The directionality of nuclear export is thought to be conferred by an asymmetric distribution of the GTP- and GDP-bound forms of Ran between the cytoplasm and nucleus. Involved in U3 snoRNA transport from Cajal bodies to nucleoli. Binds to late precursor U3 snoRNA bearing a TMG cap.</text>
</comment>
<comment type="similarity">
    <text evidence="3">Belongs to the peptidase C19 family.</text>
</comment>
<feature type="compositionally biased region" description="Basic residues" evidence="23">
    <location>
        <begin position="1782"/>
        <end position="1805"/>
    </location>
</feature>
<dbReference type="Pfam" id="PF08767">
    <property type="entry name" value="CRM1_C"/>
    <property type="match status" value="1"/>
</dbReference>
<evidence type="ECO:0000256" key="2">
    <source>
        <dbReference type="ARBA" id="ARBA00004408"/>
    </source>
</evidence>
<feature type="compositionally biased region" description="Basic and acidic residues" evidence="23">
    <location>
        <begin position="4470"/>
        <end position="4487"/>
    </location>
</feature>
<dbReference type="InterPro" id="IPR056850">
    <property type="entry name" value="ARM_UBP34_24_USP9X_Y"/>
</dbReference>
<dbReference type="InterPro" id="IPR028889">
    <property type="entry name" value="USP"/>
</dbReference>
<dbReference type="Pfam" id="PF08389">
    <property type="entry name" value="Xpo1"/>
    <property type="match status" value="1"/>
</dbReference>
<dbReference type="PANTHER" id="PTHR11223">
    <property type="entry name" value="EXPORTIN 1/5"/>
    <property type="match status" value="1"/>
</dbReference>
<evidence type="ECO:0000256" key="12">
    <source>
        <dbReference type="ARBA" id="ARBA00022927"/>
    </source>
</evidence>
<dbReference type="GO" id="GO:0015030">
    <property type="term" value="C:Cajal body"/>
    <property type="evidence" value="ECO:0007669"/>
    <property type="project" value="UniProtKB-SubCell"/>
</dbReference>
<dbReference type="Pfam" id="PF18777">
    <property type="entry name" value="CRM1_repeat"/>
    <property type="match status" value="1"/>
</dbReference>
<evidence type="ECO:0000256" key="10">
    <source>
        <dbReference type="ARBA" id="ARBA00022807"/>
    </source>
</evidence>
<evidence type="ECO:0000256" key="7">
    <source>
        <dbReference type="ARBA" id="ARBA00022670"/>
    </source>
</evidence>
<dbReference type="InterPro" id="IPR013598">
    <property type="entry name" value="Exportin-1/Importin-b-like"/>
</dbReference>
<feature type="compositionally biased region" description="Acidic residues" evidence="23">
    <location>
        <begin position="2511"/>
        <end position="2521"/>
    </location>
</feature>
<feature type="region of interest" description="Disordered" evidence="23">
    <location>
        <begin position="1782"/>
        <end position="1807"/>
    </location>
</feature>
<feature type="region of interest" description="Disordered" evidence="23">
    <location>
        <begin position="1533"/>
        <end position="1566"/>
    </location>
</feature>
<comment type="similarity">
    <text evidence="4">Belongs to the exportin family.</text>
</comment>
<evidence type="ECO:0000259" key="25">
    <source>
        <dbReference type="PROSITE" id="PS50235"/>
    </source>
</evidence>
<dbReference type="GO" id="GO:0005737">
    <property type="term" value="C:cytoplasm"/>
    <property type="evidence" value="ECO:0007669"/>
    <property type="project" value="TreeGrafter"/>
</dbReference>
<evidence type="ECO:0000256" key="9">
    <source>
        <dbReference type="ARBA" id="ARBA00022801"/>
    </source>
</evidence>
<dbReference type="Pfam" id="PF03810">
    <property type="entry name" value="IBN_N"/>
    <property type="match status" value="1"/>
</dbReference>
<dbReference type="InterPro" id="IPR001494">
    <property type="entry name" value="Importin-beta_N"/>
</dbReference>
<feature type="domain" description="Importin N-terminal" evidence="24">
    <location>
        <begin position="46"/>
        <end position="112"/>
    </location>
</feature>
<feature type="compositionally biased region" description="Polar residues" evidence="23">
    <location>
        <begin position="1691"/>
        <end position="1704"/>
    </location>
</feature>
<feature type="compositionally biased region" description="Low complexity" evidence="23">
    <location>
        <begin position="1543"/>
        <end position="1557"/>
    </location>
</feature>
<reference evidence="27" key="1">
    <citation type="journal article" date="2013" name="Nat. Biotechnol.">
        <title>Chinese hamster genome sequenced from sorted chromosomes.</title>
        <authorList>
            <person name="Brinkrolf K."/>
            <person name="Rupp O."/>
            <person name="Laux H."/>
            <person name="Kollin F."/>
            <person name="Ernst W."/>
            <person name="Linke B."/>
            <person name="Kofler R."/>
            <person name="Romand S."/>
            <person name="Hesse F."/>
            <person name="Budach W.E."/>
            <person name="Galosy S."/>
            <person name="Muller D."/>
            <person name="Noll T."/>
            <person name="Wienberg J."/>
            <person name="Jostock T."/>
            <person name="Leonard M."/>
            <person name="Grillari J."/>
            <person name="Tauch A."/>
            <person name="Goesmann A."/>
            <person name="Helk B."/>
            <person name="Mott J.E."/>
            <person name="Puhler A."/>
            <person name="Borth N."/>
        </authorList>
    </citation>
    <scope>NUCLEOTIDE SEQUENCE [LARGE SCALE GENOMIC DNA]</scope>
    <source>
        <strain evidence="27">17A/GY</strain>
    </source>
</reference>
<evidence type="ECO:0000259" key="24">
    <source>
        <dbReference type="PROSITE" id="PS50166"/>
    </source>
</evidence>
<evidence type="ECO:0000256" key="15">
    <source>
        <dbReference type="ARBA" id="ARBA00059275"/>
    </source>
</evidence>
<dbReference type="Gene3D" id="3.90.70.10">
    <property type="entry name" value="Cysteine proteinases"/>
    <property type="match status" value="1"/>
</dbReference>
<dbReference type="GO" id="GO:0009966">
    <property type="term" value="P:regulation of signal transduction"/>
    <property type="evidence" value="ECO:0007669"/>
    <property type="project" value="UniProtKB-ARBA"/>
</dbReference>
<dbReference type="InterPro" id="IPR018200">
    <property type="entry name" value="USP_CS"/>
</dbReference>
<dbReference type="PROSITE" id="PS00973">
    <property type="entry name" value="USP_2"/>
    <property type="match status" value="1"/>
</dbReference>
<evidence type="ECO:0000256" key="16">
    <source>
        <dbReference type="ARBA" id="ARBA00064116"/>
    </source>
</evidence>
<dbReference type="GO" id="GO:0000056">
    <property type="term" value="P:ribosomal small subunit export from nucleus"/>
    <property type="evidence" value="ECO:0007669"/>
    <property type="project" value="TreeGrafter"/>
</dbReference>
<dbReference type="SUPFAM" id="SSF54001">
    <property type="entry name" value="Cysteine proteinases"/>
    <property type="match status" value="1"/>
</dbReference>
<feature type="compositionally biased region" description="Acidic residues" evidence="23">
    <location>
        <begin position="1643"/>
        <end position="1660"/>
    </location>
</feature>
<evidence type="ECO:0000256" key="19">
    <source>
        <dbReference type="ARBA" id="ARBA00075200"/>
    </source>
</evidence>
<organism evidence="26 27">
    <name type="scientific">Cricetulus griseus</name>
    <name type="common">Chinese hamster</name>
    <name type="synonym">Cricetulus barabensis griseus</name>
    <dbReference type="NCBI Taxonomy" id="10029"/>
    <lineage>
        <taxon>Eukaryota</taxon>
        <taxon>Metazoa</taxon>
        <taxon>Chordata</taxon>
        <taxon>Craniata</taxon>
        <taxon>Vertebrata</taxon>
        <taxon>Euteleostomi</taxon>
        <taxon>Mammalia</taxon>
        <taxon>Eutheria</taxon>
        <taxon>Euarchontoglires</taxon>
        <taxon>Glires</taxon>
        <taxon>Rodentia</taxon>
        <taxon>Myomorpha</taxon>
        <taxon>Muroidea</taxon>
        <taxon>Cricetidae</taxon>
        <taxon>Cricetinae</taxon>
        <taxon>Cricetulus</taxon>
    </lineage>
</organism>
<dbReference type="Pfam" id="PF25010">
    <property type="entry name" value="ARM_UBP24_USP9X-Y"/>
    <property type="match status" value="2"/>
</dbReference>
<feature type="region of interest" description="Disordered" evidence="23">
    <location>
        <begin position="2503"/>
        <end position="2522"/>
    </location>
</feature>
<accession>A0A061II77</accession>
<dbReference type="InterPro" id="IPR041123">
    <property type="entry name" value="CRM1_repeat"/>
</dbReference>
<dbReference type="PROSITE" id="PS50166">
    <property type="entry name" value="IMPORTIN_B_NT"/>
    <property type="match status" value="1"/>
</dbReference>
<keyword evidence="6" id="KW-0813">Transport</keyword>
<dbReference type="EC" id="3.4.19.12" evidence="5"/>
<evidence type="ECO:0000256" key="8">
    <source>
        <dbReference type="ARBA" id="ARBA00022786"/>
    </source>
</evidence>
<evidence type="ECO:0000313" key="26">
    <source>
        <dbReference type="EMBL" id="ERE88214.1"/>
    </source>
</evidence>
<dbReference type="GO" id="GO:0006508">
    <property type="term" value="P:proteolysis"/>
    <property type="evidence" value="ECO:0007669"/>
    <property type="project" value="UniProtKB-KW"/>
</dbReference>
<dbReference type="CDD" id="cd02659">
    <property type="entry name" value="peptidase_C19C"/>
    <property type="match status" value="1"/>
</dbReference>
<evidence type="ECO:0000256" key="11">
    <source>
        <dbReference type="ARBA" id="ARBA00022816"/>
    </source>
</evidence>
<evidence type="ECO:0000256" key="3">
    <source>
        <dbReference type="ARBA" id="ARBA00009085"/>
    </source>
</evidence>
<dbReference type="PROSITE" id="PS00972">
    <property type="entry name" value="USP_1"/>
    <property type="match status" value="1"/>
</dbReference>
<keyword evidence="12" id="KW-0653">Protein transport</keyword>
<evidence type="ECO:0000256" key="4">
    <source>
        <dbReference type="ARBA" id="ARBA00009466"/>
    </source>
</evidence>
<dbReference type="Gene3D" id="1.25.10.10">
    <property type="entry name" value="Leucine-rich Repeat Variant"/>
    <property type="match status" value="1"/>
</dbReference>
<dbReference type="PROSITE" id="PS50235">
    <property type="entry name" value="USP_3"/>
    <property type="match status" value="1"/>
</dbReference>
<keyword evidence="13" id="KW-0539">Nucleus</keyword>
<feature type="region of interest" description="Disordered" evidence="23">
    <location>
        <begin position="1583"/>
        <end position="1677"/>
    </location>
</feature>
<dbReference type="EMBL" id="KE666182">
    <property type="protein sequence ID" value="ERE88214.1"/>
    <property type="molecule type" value="Genomic_DNA"/>
</dbReference>
<keyword evidence="7" id="KW-0645">Protease</keyword>
<dbReference type="GO" id="GO:0004843">
    <property type="term" value="F:cysteine-type deubiquitinase activity"/>
    <property type="evidence" value="ECO:0007669"/>
    <property type="project" value="UniProtKB-EC"/>
</dbReference>
<dbReference type="Pfam" id="PF00443">
    <property type="entry name" value="UCH"/>
    <property type="match status" value="1"/>
</dbReference>
<dbReference type="InterPro" id="IPR045065">
    <property type="entry name" value="XPO1/5"/>
</dbReference>
<protein>
    <recommendedName>
        <fullName evidence="18">Exportin-1</fullName>
        <ecNumber evidence="5">3.4.19.12</ecNumber>
    </recommendedName>
    <alternativeName>
        <fullName evidence="20">Chromosome region maintenance 1 protein homolog</fullName>
    </alternativeName>
    <alternativeName>
        <fullName evidence="22">Deubiquitinating enzyme 34</fullName>
    </alternativeName>
    <alternativeName>
        <fullName evidence="17">Ubiquitin carboxyl-terminal hydrolase 34</fullName>
    </alternativeName>
    <alternativeName>
        <fullName evidence="19">Ubiquitin thioesterase 34</fullName>
    </alternativeName>
    <alternativeName>
        <fullName evidence="21">Ubiquitin-specific-processing protease 34</fullName>
    </alternativeName>
</protein>
<feature type="compositionally biased region" description="Polar residues" evidence="23">
    <location>
        <begin position="1593"/>
        <end position="1603"/>
    </location>
</feature>
<dbReference type="InterPro" id="IPR040485">
    <property type="entry name" value="XPO1_repeat_3"/>
</dbReference>
<feature type="compositionally biased region" description="Polar residues" evidence="23">
    <location>
        <begin position="1624"/>
        <end position="1642"/>
    </location>
</feature>
<evidence type="ECO:0000256" key="6">
    <source>
        <dbReference type="ARBA" id="ARBA00022448"/>
    </source>
</evidence>
<evidence type="ECO:0000256" key="22">
    <source>
        <dbReference type="ARBA" id="ARBA00082193"/>
    </source>
</evidence>
<dbReference type="GO" id="GO:0016579">
    <property type="term" value="P:protein deubiquitination"/>
    <property type="evidence" value="ECO:0007669"/>
    <property type="project" value="InterPro"/>
</dbReference>
<feature type="compositionally biased region" description="Basic and acidic residues" evidence="23">
    <location>
        <begin position="4380"/>
        <end position="4391"/>
    </location>
</feature>
<evidence type="ECO:0000256" key="20">
    <source>
        <dbReference type="ARBA" id="ARBA00075318"/>
    </source>
</evidence>
<evidence type="ECO:0000256" key="23">
    <source>
        <dbReference type="SAM" id="MobiDB-lite"/>
    </source>
</evidence>
<evidence type="ECO:0000256" key="1">
    <source>
        <dbReference type="ARBA" id="ARBA00000707"/>
    </source>
</evidence>
<dbReference type="InterPro" id="IPR001394">
    <property type="entry name" value="Peptidase_C19_UCH"/>
</dbReference>
<dbReference type="GO" id="GO:0000055">
    <property type="term" value="P:ribosomal large subunit export from nucleus"/>
    <property type="evidence" value="ECO:0007669"/>
    <property type="project" value="TreeGrafter"/>
</dbReference>
<dbReference type="Pfam" id="PF18787">
    <property type="entry name" value="CRM1_repeat_3"/>
    <property type="match status" value="1"/>
</dbReference>
<evidence type="ECO:0000256" key="18">
    <source>
        <dbReference type="ARBA" id="ARBA00073514"/>
    </source>
</evidence>
<name>A0A061II77_CRIGR</name>
<evidence type="ECO:0000256" key="5">
    <source>
        <dbReference type="ARBA" id="ARBA00012759"/>
    </source>
</evidence>
<dbReference type="InterPro" id="IPR021905">
    <property type="entry name" value="DUF3517"/>
</dbReference>
<dbReference type="GO" id="GO:0006611">
    <property type="term" value="P:protein export from nucleus"/>
    <property type="evidence" value="ECO:0007669"/>
    <property type="project" value="InterPro"/>
</dbReference>
<dbReference type="Pfam" id="PF12030">
    <property type="entry name" value="DUF3517"/>
    <property type="match status" value="1"/>
</dbReference>
<comment type="catalytic activity">
    <reaction evidence="1">
        <text>Thiol-dependent hydrolysis of ester, thioester, amide, peptide and isopeptide bonds formed by the C-terminal Gly of ubiquitin (a 76-residue protein attached to proteins as an intracellular targeting signal).</text>
        <dbReference type="EC" id="3.4.19.12"/>
    </reaction>
</comment>
<dbReference type="FunFam" id="3.90.70.10:FF:000014">
    <property type="entry name" value="Ubiquitin carboxyl-terminal hydrolase 34"/>
    <property type="match status" value="1"/>
</dbReference>
<feature type="region of interest" description="Disordered" evidence="23">
    <location>
        <begin position="4375"/>
        <end position="4487"/>
    </location>
</feature>
<dbReference type="InterPro" id="IPR011989">
    <property type="entry name" value="ARM-like"/>
</dbReference>
<dbReference type="SMART" id="SM00913">
    <property type="entry name" value="IBN_N"/>
    <property type="match status" value="1"/>
</dbReference>
<sequence length="4590" mass="523589">MPAIMTMLADHAARQLLDFSQKLDINLLDNVVNCLYHGEGAQQRMAQEVLTHLKEHPDAWTRVDTILEFSQNMNTKYYGLQILENVIKTRWKILPRNQCDGIKKYVVGLIIKTSSDPACVEKEKVYIGKLNMILVQILKQEWPKHWPTFIGDIVGASRTSESLCQNNMVILKLLSEEVFDFSSGQITQVKAKHLKDRQEIISASLLLSIGMCNEFSQIFQLCQFVMESSQNAPLVHATLETLLRFLNWIPLGYIFETKLISTLIYKFLNVPMFRNVSLKCLTEIAGVSVSQYEEQFETLFTLTMMQLKQMLPLNTNIRVAYSNGKDDEQNFIQNLSLFLCTFLKEHGQLLEKRLNLREALMEALHYMLLVSEVEETEIFKICLEYWNHLAAELYRESPFSTSASPLLSGSQHFDIPPRRQLYLTVLSKLAALHYLNLLVFYLTHLDYVDTEIIMTKKLQNQVNGTEWSWKNLNTLCWAIGSISGAMHEEDEKRFLVTVIKDLLGLCEQKRGKDNKAIIASNIMYIVGQYPRFLRAHWKFLKTVVNKLFEFMHETHDGVQDMACDTFIKIAQKCRRHFVQVQVGEVMPFIDEILNNINTIICDLQPQQVHTFYEAVGYMIGAQTDQTVQEHLIEKYMLLPNQVWDSIIQQATKNVDILKDPETVKQLGSILKTNVRACKAVGHPFVIQLGRIYLDMLNVYKCLSENISAAIQANGEMVTKQPLIRSMRTVKRETLKLISGWVSRSNDPQMVAENFVPPLLDAVLIDYQRNVPAAREPEVLSTMAIIVNKLGGHITAEIPQIFDAVFECTLNMINKDFEEYPEHRTNFFLLLQAVNSHCFPAFLAIPPAQFKLVLDSIIWAFKHTMRNVADTGLQILFTLLQNVAQEEAAAQSFYQTYFCDILQHIFSVVTDTSHTAGLTMHASILAYMFNLVEEGKISTPLNPGNPVNNQVFIQEYVANLLKSAFPHLQDAQVKLFVTGLFSLNQDIPAFKEHLRDFLVQIKEFAGEDTSDLFLEERETALRQAQEEKHKLQMSVPGILNPHEIPEEMLSDIEGGDGLQLRKEHTLKIFAYINSWTQRQCLCCFKEYKHLEIFNQVVCALINLVIAQVQVLRDQLCKHCTTVNIDSTWQDESNQAEEPLSIDRECNEGNAERQKSIEKKSNSTRICNLSEEESSKSSDPFSLWSTDEKEKLLLCVAKIFQIQFPLYTAYKHNTHPTIEDISTQESNILGAFCDMNDVEVPLHLLRYVCLFCGKNGLSLMKDCFEYGTPETLPFLIAHAFITVVSNIRIWLHIPAVMQHIIPFRTYVIRYLCKLSDQELRQSAARNMADLMWSTVKEPLDTTLCFDKESLDLAFKYFMSPTLTMRLAGLSQITNQLHTFNDVCNNESLVSDTETSIAKELADWLISNNVVEHIFGPNLHIEIIKQCQVILNFLAAEGRLSTQHIDCIWAAAQLKHCSRYIHDLFPSLIKNLDPVPLRHLLNLVSALEPSVHTEQTLYLASMLIKALWNNALAAKAQLSKQSSFASLLNTNVPIGNKKEEEELRRAAPSPWSPAASPQSSDNSDTHQSGASDIEMDEQLINRTKHVQQRLSDTEESMQGSSDETANSGEDGSSGPGSSSGHSDGSSNEVNSSHASQSAGSPGSEVQSEDIADIEALKEEDDDDDHGHNPPKNSCGTELRNRKLENQAGICLGESQGTSERNGTNSGTGKDLVFNTESLPSVDNRIRMLDACAHPEDPEHDISAEMSSAHIAQGSQESCITRSGDFLGETIGNELFNCRQFIGPQHHHHHHHHQNRSLQLHHHHHHHHDGHMVDDMLSADDVSCSSSQVSAKSEKNMADFDGEESGCEEELVQINSHAELTSHLQQHLPNLASIYHEHLSQGPAVHKHQFNSNAVTDINLDNVCKKGNTLLWDIVQDDDAVNLSEGLINEAEKLLCSLVCWFTDRQIRMRFIEGCLENLGNNRSVVISLRLLPKLFGTFQQFGSSYDTHWITMWAEKELNMMKLFFDNLVYYIQGIREGRQKHALYSHSAEVQVRLQFLTCVFSTLGSPDHFRLSLEQVDILWHCLVEDSECYDDALHWFLNQVRSKDQHAMGMETYKHLFLEKMPQLKPETISMTGLNLFQHLCNLARLATSAYDGGSHSELCGMDQFWGIALRAQSGDVSRAAIQYINSYYINGKTGLEKEQEFISKCMESLMIASSSLEQESHSSLTVIERGLLMLKTHLEAFRRRFAYHLRQWQIEGTGISSHLKALSDKQSLPLRVVCQPAGLPDKMTIEMYPSDQVADLRAEVTHWYENLQKEQINQQAQLQEFGQSSRKGEFPGSLMGPVRMISSGHELTTDYDEKALHELGFKDMQMVFVSLGAPRRERKGEGVQLPASCLPPPQKDNIPMLLLLQEPHLTTLFDLLEMLASFKPPSGKVAVDDSESLKCEELHLHAENLSRRVWELLMLLPTCPNMLMAFQNISDEQSNDGLNWKELLKIKSAHKLLYALEIIEALGKPNRRIRRESTGSYSDLYPDSDDSSEDQVENSKNSWSCKFVAAGGLQQLLEIFNSAILEPKEQESWTVWQLDCLACLLKLICQFAVDPSDLDLAYHDVFAWSGIAESHRKRTWPGKSRKAAGDHAKSLHIPRLTEVFLVLVQGTSLIQRLMSVAYTYDNLAPRVLKAQSDHRSRHEVSHYSMWLLVSWAHCCSLVKSSLADSDHLQDWLKKLTLLIPETAVRHESCNGLYKLSLSGLDGGDSIHRSFLLLAASTLLKFLPDAQALKPLRIDDYEEEPMLKPGCKEYFWLLCKLVDNIHIKDASQTTLLDLDALARHLADCIRSREILDHLDGNIEDDGLSGLLRLATSVIKHKPPFKFSREGQEFLRDIFNLLFLLPSLKDRRQPKCKSHSSRAAAYDLLVEMVKGSVENYRLIHNWVMAQHMQSHAPYKWDYWPHEDVRAECRFVGLTNLGATCYLASTIQQLYMIPEARQAVFTAKYSEDMKHKTTLLELQKMFTYLMESECKAYNPRPFCKTYTMDKQPLNTGEQKDMTEFFTDLITKVEEMSPELKNTVKSLFGGVITNNVVSLDCEHVSQTAEEFYTVRCQVADMKNIYESLDEVTIKDTLEGDNMYTCSHCGKKVRAEKRACFKKLPRILSFNTMRYTFNMVTMMKEKVNTHFSFPLRLDMTPYTEDFLMGKSDRKEGFKEVIDHSEDTESYEYDLIGVTVHTGTADGGHYYSFIRDIVNPHAYKNNKWYLFNDAEVKPFDSAQLASECFGGEMTTKTYDSVTDKFMDFSFEKTHSAYMLFYKRMEPEEENGREYKFDVSSELLEWIWHDNMQFLQDKNIFEHTYFGFMWQLCSCIPSTLPDPKAVSLMTAKLSTSFVLETFIHSKEKPTMLQWIELLTKQFNNSQAACEWFLDRMADDDWWPMQILIKCPNQIVRQMFQRLCIHVIQRLRPVHAHLYLQPGMEDGSDDMDASVEDIGGRSCVTRFVRTLLLIMEHGVKPHSKHLTEYFAFLYEFAKMGEEESQFLLSLQAISTMVHFYMGTKGPENPQVEVLSEEEGEEEEEEEDILSLAEEKYRPAALEKMIALVALLVEQSRSERHLTLSQTDMAALTGGKGFPFLFQHIRDGINIRQTCNLIFSLCRYNNRLAEHIVSMLFTSIAKLTPEAANPFFKLLTMLMEFAGGPPGMPPFASYILQRIWEVIEYNPSQCLDWLAVQTPRNKLAHSWVLQNMENWVERFLLAHNYPRVRTSAAYLLVSLIPSNSFRQMFRSTRSLHIPTRDLPLSPDTTVVLHQVYNVLLGLLSRAKLYVDAAVHGTTKLVPYFSFMTYCLISKTEKLMFSTYFMDLWNLFQPKLSEPAIATNHNKQALLSFWYNVCADCPENIRLIVQNPVVTKNIAFNYILADHDDQDVVLFNRGMLPAYYGILRLCCEQSPAFTRQLASHQNIQWAFKNLTPHASQYPGAVEELFNLMQLFIAQRPDMREEELEDIKQFKKTTISCYLRCLDGRSCWTTLISAFRILLESDEDRLLVVFNRGLILMTESFNTLHMMYHEATACHVTGDLVELLSIFLSVLKSTRPYLQRKDVKQALIQWQERIEFAHKLLTLLNSYSPPELRNACIDVLKELVLLSPHDFLHTLVPFLQHNHCTYHHSNIPMSLGPYFPCRENIKLIGGKSNIRPPRPELNMCLLPTMVETSKGKDDVYDRMLLDYFFSYHQFIHLLCRVAINCEKFTETLVKLSVLVAYEGLPLHLALFPKLWTELCQTQSSMSKNCIKLLCEDPVFAEYIKCILMDERTFLNNNIVYTFMTHFLLKVQSQVFSEANCANLISTLITNLINQYQNLQSDFTNRVEISKASASLNGDLRALALLLSVHTPKQLNPALIPTLQELLSKCRTCLQQRNSLQDQEAKERKTKDDEGATPVKRRRVSSDEEHTVDSCIGDIKADTREVLTPTSTSDNETRDSSIIDPGTEQDLPSPENGSVKEYRMEGPSSFSEDGSHIRSQHAEEQSTSGRFDDCKEFKDLHCSKDTTLAEDESEFPSTSISAVLSDLADLRSCDGQALSSQDPEAALSLSCGHSRGLFSHMQQHDILDTLCRTIESTIHVVTRISGKGNQAAS</sequence>
<keyword evidence="11" id="KW-0509">mRNA transport</keyword>
<dbReference type="InterPro" id="IPR016024">
    <property type="entry name" value="ARM-type_fold"/>
</dbReference>
<keyword evidence="10" id="KW-0788">Thiol protease</keyword>
<dbReference type="PANTHER" id="PTHR11223:SF2">
    <property type="entry name" value="EXPORTIN-1"/>
    <property type="match status" value="1"/>
</dbReference>
<keyword evidence="9 26" id="KW-0378">Hydrolase</keyword>
<proteinExistence type="inferred from homology"/>
<dbReference type="InterPro" id="IPR014877">
    <property type="entry name" value="XPO1_C_dom"/>
</dbReference>
<evidence type="ECO:0000256" key="21">
    <source>
        <dbReference type="ARBA" id="ARBA00078965"/>
    </source>
</evidence>
<evidence type="ECO:0000256" key="14">
    <source>
        <dbReference type="ARBA" id="ARBA00053751"/>
    </source>
</evidence>
<feature type="region of interest" description="Disordered" evidence="23">
    <location>
        <begin position="1689"/>
        <end position="1712"/>
    </location>
</feature>
<dbReference type="GO" id="GO:0051028">
    <property type="term" value="P:mRNA transport"/>
    <property type="evidence" value="ECO:0007669"/>
    <property type="project" value="UniProtKB-KW"/>
</dbReference>
<feature type="domain" description="USP" evidence="25">
    <location>
        <begin position="2938"/>
        <end position="3283"/>
    </location>
</feature>
<dbReference type="GO" id="GO:0031267">
    <property type="term" value="F:small GTPase binding"/>
    <property type="evidence" value="ECO:0007669"/>
    <property type="project" value="InterPro"/>
</dbReference>
<dbReference type="SUPFAM" id="SSF48371">
    <property type="entry name" value="ARM repeat"/>
    <property type="match status" value="3"/>
</dbReference>
<feature type="compositionally biased region" description="Low complexity" evidence="23">
    <location>
        <begin position="1604"/>
        <end position="1623"/>
    </location>
</feature>
<comment type="subunit">
    <text evidence="16">Interacts with AXIN1 and AXIN2.</text>
</comment>
<evidence type="ECO:0000256" key="13">
    <source>
        <dbReference type="ARBA" id="ARBA00023242"/>
    </source>
</evidence>
<keyword evidence="8" id="KW-0833">Ubl conjugation pathway</keyword>
<dbReference type="Proteomes" id="UP000030759">
    <property type="component" value="Unassembled WGS sequence"/>
</dbReference>
<evidence type="ECO:0000256" key="17">
    <source>
        <dbReference type="ARBA" id="ARBA00071646"/>
    </source>
</evidence>
<comment type="subcellular location">
    <subcellularLocation>
        <location evidence="2">Nucleus</location>
        <location evidence="2">Cajal body</location>
    </subcellularLocation>
</comment>
<dbReference type="FunFam" id="1.25.10.10:FF:001255">
    <property type="entry name" value="Exportin 1"/>
    <property type="match status" value="2"/>
</dbReference>
<evidence type="ECO:0000313" key="27">
    <source>
        <dbReference type="Proteomes" id="UP000030759"/>
    </source>
</evidence>
<dbReference type="InterPro" id="IPR038765">
    <property type="entry name" value="Papain-like_cys_pep_sf"/>
</dbReference>
<comment type="function">
    <text evidence="14">Ubiquitin hydrolase that can remove conjugated ubiquitin from AXIN1 and AXIN2, thereby acting as a regulator of Wnt signaling pathway. Acts as an activator of the Wnt signaling pathway downstream of the beta-catenin destruction complex by deubiquitinating and stabilizing AXIN1 and AXIN2, leading to promote nuclear accumulation of AXIN1 and AXIN2 and positively regulate beta-catenin (CTNBB1)-mediated transcription. Recognizes and hydrolyzes the peptide bond at the C-terminal Gly of ubiquitin. Involved in the processing of poly-ubiquitin precursors as well as that of ubiquitinated proteins.</text>
</comment>
<dbReference type="SMART" id="SM01102">
    <property type="entry name" value="CRM1_C"/>
    <property type="match status" value="1"/>
</dbReference>
<feature type="compositionally biased region" description="Basic and acidic residues" evidence="23">
    <location>
        <begin position="1533"/>
        <end position="1542"/>
    </location>
</feature>
<dbReference type="GO" id="GO:0005049">
    <property type="term" value="F:nuclear export signal receptor activity"/>
    <property type="evidence" value="ECO:0007669"/>
    <property type="project" value="InterPro"/>
</dbReference>
<gene>
    <name evidence="26" type="ORF">H671_1g3232</name>
</gene>